<evidence type="ECO:0000256" key="5">
    <source>
        <dbReference type="SAM" id="Phobius"/>
    </source>
</evidence>
<reference evidence="8" key="1">
    <citation type="submission" date="2016-10" db="EMBL/GenBank/DDBJ databases">
        <authorList>
            <person name="Varghese N."/>
        </authorList>
    </citation>
    <scope>NUCLEOTIDE SEQUENCE [LARGE SCALE GENOMIC DNA]</scope>
    <source>
        <strain evidence="8">Nsp8</strain>
    </source>
</reference>
<feature type="transmembrane region" description="Helical" evidence="5">
    <location>
        <begin position="324"/>
        <end position="342"/>
    </location>
</feature>
<feature type="region of interest" description="Disordered" evidence="4">
    <location>
        <begin position="1"/>
        <end position="21"/>
    </location>
</feature>
<dbReference type="OrthoDB" id="9803985at2"/>
<proteinExistence type="predicted"/>
<sequence length="420" mass="44556">MDKPGPASPSNPDSASADQRKHKKLPRTVVVLGLVSFFNDFASDIVIPLIPILLATVLAAGPLALGLIEGVADAIASLLKLWSGRHSDVMSGRRKGLAVAGYTLSNMARPLLGLAGSWPMILVLRSIDRVGKGLRSAPRDALVADATPPHMHGYAFGYHRAMDNGGAVAGSLAAAAVLAWSGLSLTEVILWSAVPGIAAVLLLGVGVQDEKTAVAHAAAHVPVVLPPLRWSVLSRPMRRYLLVLMLFTFARASETFILLLGHQLDVGTVELLLMWSALNLCKAATSTWGGQLADRLGRGSLMLIGWATFSLSFLMLGMVEQSAALWAVSIFYGLCAGMSEGAERAIISDYAAPRERGTAFGWYHLMVGIAAIPAGLLFGSIWQFQSAAMAFFFAGGLAACAALLLRVWAWPVRKVNVVDR</sequence>
<evidence type="ECO:0000256" key="4">
    <source>
        <dbReference type="SAM" id="MobiDB-lite"/>
    </source>
</evidence>
<keyword evidence="3 5" id="KW-0472">Membrane</keyword>
<dbReference type="PANTHER" id="PTHR23518:SF2">
    <property type="entry name" value="MAJOR FACILITATOR SUPERFAMILY TRANSPORTER"/>
    <property type="match status" value="1"/>
</dbReference>
<feature type="domain" description="Major facilitator superfamily (MFS) profile" evidence="6">
    <location>
        <begin position="28"/>
        <end position="413"/>
    </location>
</feature>
<evidence type="ECO:0000256" key="1">
    <source>
        <dbReference type="ARBA" id="ARBA00022692"/>
    </source>
</evidence>
<protein>
    <submittedName>
        <fullName evidence="7">Nitrate/nitrite transporter NarK</fullName>
    </submittedName>
</protein>
<dbReference type="SUPFAM" id="SSF103473">
    <property type="entry name" value="MFS general substrate transporter"/>
    <property type="match status" value="1"/>
</dbReference>
<dbReference type="CDD" id="cd17370">
    <property type="entry name" value="MFS_MJ1317_like"/>
    <property type="match status" value="1"/>
</dbReference>
<dbReference type="PANTHER" id="PTHR23518">
    <property type="entry name" value="C-METHYLTRANSFERASE"/>
    <property type="match status" value="1"/>
</dbReference>
<evidence type="ECO:0000313" key="7">
    <source>
        <dbReference type="EMBL" id="SFO09694.1"/>
    </source>
</evidence>
<feature type="transmembrane region" description="Helical" evidence="5">
    <location>
        <begin position="240"/>
        <end position="260"/>
    </location>
</feature>
<dbReference type="EMBL" id="FOVJ01000007">
    <property type="protein sequence ID" value="SFO09694.1"/>
    <property type="molecule type" value="Genomic_DNA"/>
</dbReference>
<dbReference type="Pfam" id="PF07690">
    <property type="entry name" value="MFS_1"/>
    <property type="match status" value="1"/>
</dbReference>
<name>A0A1I5EDW8_9PROT</name>
<dbReference type="STRING" id="1266925.GCA_000619905_01626"/>
<keyword evidence="2 5" id="KW-1133">Transmembrane helix</keyword>
<dbReference type="Proteomes" id="UP000183107">
    <property type="component" value="Unassembled WGS sequence"/>
</dbReference>
<keyword evidence="8" id="KW-1185">Reference proteome</keyword>
<feature type="transmembrane region" description="Helical" evidence="5">
    <location>
        <begin position="272"/>
        <end position="289"/>
    </location>
</feature>
<evidence type="ECO:0000259" key="6">
    <source>
        <dbReference type="PROSITE" id="PS50850"/>
    </source>
</evidence>
<feature type="transmembrane region" description="Helical" evidence="5">
    <location>
        <begin position="301"/>
        <end position="318"/>
    </location>
</feature>
<evidence type="ECO:0000313" key="8">
    <source>
        <dbReference type="Proteomes" id="UP000183107"/>
    </source>
</evidence>
<evidence type="ECO:0000256" key="3">
    <source>
        <dbReference type="ARBA" id="ARBA00023136"/>
    </source>
</evidence>
<feature type="transmembrane region" description="Helical" evidence="5">
    <location>
        <begin position="362"/>
        <end position="382"/>
    </location>
</feature>
<dbReference type="GO" id="GO:0022857">
    <property type="term" value="F:transmembrane transporter activity"/>
    <property type="evidence" value="ECO:0007669"/>
    <property type="project" value="InterPro"/>
</dbReference>
<gene>
    <name evidence="7" type="ORF">SAMN05216386_2622</name>
</gene>
<dbReference type="InterPro" id="IPR011701">
    <property type="entry name" value="MFS"/>
</dbReference>
<feature type="transmembrane region" description="Helical" evidence="5">
    <location>
        <begin position="388"/>
        <end position="410"/>
    </location>
</feature>
<feature type="transmembrane region" description="Helical" evidence="5">
    <location>
        <begin position="165"/>
        <end position="183"/>
    </location>
</feature>
<dbReference type="PROSITE" id="PS50850">
    <property type="entry name" value="MFS"/>
    <property type="match status" value="1"/>
</dbReference>
<feature type="compositionally biased region" description="Low complexity" evidence="4">
    <location>
        <begin position="1"/>
        <end position="17"/>
    </location>
</feature>
<dbReference type="RefSeq" id="WP_083396784.1">
    <property type="nucleotide sequence ID" value="NZ_FOVJ01000007.1"/>
</dbReference>
<feature type="transmembrane region" description="Helical" evidence="5">
    <location>
        <begin position="189"/>
        <end position="207"/>
    </location>
</feature>
<dbReference type="Gene3D" id="1.20.1250.20">
    <property type="entry name" value="MFS general substrate transporter like domains"/>
    <property type="match status" value="2"/>
</dbReference>
<dbReference type="AlphaFoldDB" id="A0A1I5EDW8"/>
<dbReference type="InterPro" id="IPR036259">
    <property type="entry name" value="MFS_trans_sf"/>
</dbReference>
<accession>A0A1I5EDW8</accession>
<dbReference type="InterPro" id="IPR020846">
    <property type="entry name" value="MFS_dom"/>
</dbReference>
<evidence type="ECO:0000256" key="2">
    <source>
        <dbReference type="ARBA" id="ARBA00022989"/>
    </source>
</evidence>
<organism evidence="7 8">
    <name type="scientific">Nitrosospira briensis</name>
    <dbReference type="NCBI Taxonomy" id="35799"/>
    <lineage>
        <taxon>Bacteria</taxon>
        <taxon>Pseudomonadati</taxon>
        <taxon>Pseudomonadota</taxon>
        <taxon>Betaproteobacteria</taxon>
        <taxon>Nitrosomonadales</taxon>
        <taxon>Nitrosomonadaceae</taxon>
        <taxon>Nitrosospira</taxon>
    </lineage>
</organism>
<keyword evidence="1 5" id="KW-0812">Transmembrane</keyword>